<dbReference type="Proteomes" id="UP000544872">
    <property type="component" value="Unassembled WGS sequence"/>
</dbReference>
<keyword evidence="1 2" id="KW-0597">Phosphoprotein</keyword>
<comment type="caution">
    <text evidence="4">The sequence shown here is derived from an EMBL/GenBank/DDBJ whole genome shotgun (WGS) entry which is preliminary data.</text>
</comment>
<gene>
    <name evidence="4" type="ORF">FHS48_001261</name>
</gene>
<dbReference type="EMBL" id="JACIIX010000003">
    <property type="protein sequence ID" value="MBB6209853.1"/>
    <property type="molecule type" value="Genomic_DNA"/>
</dbReference>
<evidence type="ECO:0000256" key="1">
    <source>
        <dbReference type="ARBA" id="ARBA00022553"/>
    </source>
</evidence>
<sequence>MGLCILIVDDSRVARMSLRRQLTEIAPDCSIVEAGSYDDALVQIEAHVPELALIDFNMPGHDGLELARVLKERLPDLRMALVTANIQDAVSRRAIEMGMAFVAKPASLAQLQAFVAGGQG</sequence>
<dbReference type="SMART" id="SM00448">
    <property type="entry name" value="REC"/>
    <property type="match status" value="1"/>
</dbReference>
<reference evidence="4 5" key="1">
    <citation type="submission" date="2020-08" db="EMBL/GenBank/DDBJ databases">
        <title>Genomic Encyclopedia of Type Strains, Phase IV (KMG-IV): sequencing the most valuable type-strain genomes for metagenomic binning, comparative biology and taxonomic classification.</title>
        <authorList>
            <person name="Goeker M."/>
        </authorList>
    </citation>
    <scope>NUCLEOTIDE SEQUENCE [LARGE SCALE GENOMIC DNA]</scope>
    <source>
        <strain evidence="4 5">DSM 11590</strain>
    </source>
</reference>
<evidence type="ECO:0000313" key="4">
    <source>
        <dbReference type="EMBL" id="MBB6209853.1"/>
    </source>
</evidence>
<dbReference type="Pfam" id="PF00072">
    <property type="entry name" value="Response_reg"/>
    <property type="match status" value="1"/>
</dbReference>
<dbReference type="RefSeq" id="WP_184262449.1">
    <property type="nucleotide sequence ID" value="NZ_JACIIX010000003.1"/>
</dbReference>
<feature type="domain" description="Response regulatory" evidence="3">
    <location>
        <begin position="4"/>
        <end position="119"/>
    </location>
</feature>
<proteinExistence type="predicted"/>
<dbReference type="AlphaFoldDB" id="A0A7X0DLB4"/>
<dbReference type="SUPFAM" id="SSF52172">
    <property type="entry name" value="CheY-like"/>
    <property type="match status" value="1"/>
</dbReference>
<dbReference type="PROSITE" id="PS50110">
    <property type="entry name" value="RESPONSE_REGULATORY"/>
    <property type="match status" value="1"/>
</dbReference>
<evidence type="ECO:0000256" key="2">
    <source>
        <dbReference type="PROSITE-ProRule" id="PRU00169"/>
    </source>
</evidence>
<dbReference type="Gene3D" id="3.40.50.2300">
    <property type="match status" value="1"/>
</dbReference>
<name>A0A7X0DLB4_NOVIT</name>
<protein>
    <submittedName>
        <fullName evidence="4">CheY-like chemotaxis protein</fullName>
    </submittedName>
</protein>
<dbReference type="InterPro" id="IPR050595">
    <property type="entry name" value="Bact_response_regulator"/>
</dbReference>
<feature type="modified residue" description="4-aspartylphosphate" evidence="2">
    <location>
        <position position="55"/>
    </location>
</feature>
<dbReference type="CDD" id="cd17535">
    <property type="entry name" value="REC_NarL-like"/>
    <property type="match status" value="1"/>
</dbReference>
<accession>A0A7X0DLB4</accession>
<dbReference type="GO" id="GO:0000160">
    <property type="term" value="P:phosphorelay signal transduction system"/>
    <property type="evidence" value="ECO:0007669"/>
    <property type="project" value="InterPro"/>
</dbReference>
<keyword evidence="5" id="KW-1185">Reference proteome</keyword>
<dbReference type="InterPro" id="IPR011006">
    <property type="entry name" value="CheY-like_superfamily"/>
</dbReference>
<dbReference type="InterPro" id="IPR001789">
    <property type="entry name" value="Sig_transdc_resp-reg_receiver"/>
</dbReference>
<evidence type="ECO:0000259" key="3">
    <source>
        <dbReference type="PROSITE" id="PS50110"/>
    </source>
</evidence>
<dbReference type="PANTHER" id="PTHR44591:SF23">
    <property type="entry name" value="CHEY SUBFAMILY"/>
    <property type="match status" value="1"/>
</dbReference>
<dbReference type="InterPro" id="IPR058245">
    <property type="entry name" value="NreC/VraR/RcsB-like_REC"/>
</dbReference>
<evidence type="ECO:0000313" key="5">
    <source>
        <dbReference type="Proteomes" id="UP000544872"/>
    </source>
</evidence>
<dbReference type="PANTHER" id="PTHR44591">
    <property type="entry name" value="STRESS RESPONSE REGULATOR PROTEIN 1"/>
    <property type="match status" value="1"/>
</dbReference>
<organism evidence="4 5">
    <name type="scientific">Novispirillum itersonii</name>
    <name type="common">Aquaspirillum itersonii</name>
    <dbReference type="NCBI Taxonomy" id="189"/>
    <lineage>
        <taxon>Bacteria</taxon>
        <taxon>Pseudomonadati</taxon>
        <taxon>Pseudomonadota</taxon>
        <taxon>Alphaproteobacteria</taxon>
        <taxon>Rhodospirillales</taxon>
        <taxon>Novispirillaceae</taxon>
        <taxon>Novispirillum</taxon>
    </lineage>
</organism>